<protein>
    <submittedName>
        <fullName evidence="2">Dihydrofolate reductase family protein</fullName>
    </submittedName>
</protein>
<evidence type="ECO:0000313" key="2">
    <source>
        <dbReference type="EMBL" id="MDA0180700.1"/>
    </source>
</evidence>
<evidence type="ECO:0000313" key="3">
    <source>
        <dbReference type="Proteomes" id="UP001147653"/>
    </source>
</evidence>
<dbReference type="GO" id="GO:0009231">
    <property type="term" value="P:riboflavin biosynthetic process"/>
    <property type="evidence" value="ECO:0007669"/>
    <property type="project" value="InterPro"/>
</dbReference>
<dbReference type="EMBL" id="JAPDDP010000015">
    <property type="protein sequence ID" value="MDA0180700.1"/>
    <property type="molecule type" value="Genomic_DNA"/>
</dbReference>
<dbReference type="RefSeq" id="WP_270025014.1">
    <property type="nucleotide sequence ID" value="NZ_JAPDDP010000015.1"/>
</dbReference>
<sequence length="199" mass="21196">MTKITTGASVSLDGFIAGPAESGFEHLFQWYENGDVEFKTTSSSIAINVTEASAEIMREIVATTGCFVVGRHLFDITNGWGGKHTLGIPCVVLTHSVPDGWEQDGEWMSFCTGTLEDAIELAKTKANGKNVGLNGGTIASQALDLGLLDEVELDLVPVILGGGTPFFGRLGNGPFVLEGPIKSIQGDRVTHLRYRVVKA</sequence>
<dbReference type="AlphaFoldDB" id="A0A9X3N6E5"/>
<dbReference type="Pfam" id="PF01872">
    <property type="entry name" value="RibD_C"/>
    <property type="match status" value="1"/>
</dbReference>
<dbReference type="Proteomes" id="UP001147653">
    <property type="component" value="Unassembled WGS sequence"/>
</dbReference>
<dbReference type="GO" id="GO:0008703">
    <property type="term" value="F:5-amino-6-(5-phosphoribosylamino)uracil reductase activity"/>
    <property type="evidence" value="ECO:0007669"/>
    <property type="project" value="InterPro"/>
</dbReference>
<evidence type="ECO:0000259" key="1">
    <source>
        <dbReference type="Pfam" id="PF01872"/>
    </source>
</evidence>
<comment type="caution">
    <text evidence="2">The sequence shown here is derived from an EMBL/GenBank/DDBJ whole genome shotgun (WGS) entry which is preliminary data.</text>
</comment>
<feature type="domain" description="Bacterial bifunctional deaminase-reductase C-terminal" evidence="1">
    <location>
        <begin position="4"/>
        <end position="171"/>
    </location>
</feature>
<gene>
    <name evidence="2" type="ORF">OJ997_10385</name>
</gene>
<accession>A0A9X3N6E5</accession>
<dbReference type="SUPFAM" id="SSF53597">
    <property type="entry name" value="Dihydrofolate reductase-like"/>
    <property type="match status" value="1"/>
</dbReference>
<dbReference type="InterPro" id="IPR024072">
    <property type="entry name" value="DHFR-like_dom_sf"/>
</dbReference>
<keyword evidence="3" id="KW-1185">Reference proteome</keyword>
<dbReference type="InterPro" id="IPR002734">
    <property type="entry name" value="RibDG_C"/>
</dbReference>
<proteinExistence type="predicted"/>
<organism evidence="2 3">
    <name type="scientific">Solirubrobacter phytolaccae</name>
    <dbReference type="NCBI Taxonomy" id="1404360"/>
    <lineage>
        <taxon>Bacteria</taxon>
        <taxon>Bacillati</taxon>
        <taxon>Actinomycetota</taxon>
        <taxon>Thermoleophilia</taxon>
        <taxon>Solirubrobacterales</taxon>
        <taxon>Solirubrobacteraceae</taxon>
        <taxon>Solirubrobacter</taxon>
    </lineage>
</organism>
<dbReference type="Gene3D" id="3.40.430.10">
    <property type="entry name" value="Dihydrofolate Reductase, subunit A"/>
    <property type="match status" value="1"/>
</dbReference>
<reference evidence="2" key="1">
    <citation type="submission" date="2022-10" db="EMBL/GenBank/DDBJ databases">
        <title>The WGS of Solirubrobacter phytolaccae KCTC 29190.</title>
        <authorList>
            <person name="Jiang Z."/>
        </authorList>
    </citation>
    <scope>NUCLEOTIDE SEQUENCE</scope>
    <source>
        <strain evidence="2">KCTC 29190</strain>
    </source>
</reference>
<name>A0A9X3N6E5_9ACTN</name>